<dbReference type="EMBL" id="JACEFO010002804">
    <property type="protein sequence ID" value="KAF8648797.1"/>
    <property type="molecule type" value="Genomic_DNA"/>
</dbReference>
<evidence type="ECO:0000313" key="2">
    <source>
        <dbReference type="Proteomes" id="UP000636709"/>
    </source>
</evidence>
<accession>A0A834ZZJ8</accession>
<gene>
    <name evidence="1" type="ORF">HU200_064496</name>
</gene>
<keyword evidence="2" id="KW-1185">Reference proteome</keyword>
<dbReference type="AlphaFoldDB" id="A0A834ZZJ8"/>
<organism evidence="1 2">
    <name type="scientific">Digitaria exilis</name>
    <dbReference type="NCBI Taxonomy" id="1010633"/>
    <lineage>
        <taxon>Eukaryota</taxon>
        <taxon>Viridiplantae</taxon>
        <taxon>Streptophyta</taxon>
        <taxon>Embryophyta</taxon>
        <taxon>Tracheophyta</taxon>
        <taxon>Spermatophyta</taxon>
        <taxon>Magnoliopsida</taxon>
        <taxon>Liliopsida</taxon>
        <taxon>Poales</taxon>
        <taxon>Poaceae</taxon>
        <taxon>PACMAD clade</taxon>
        <taxon>Panicoideae</taxon>
        <taxon>Panicodae</taxon>
        <taxon>Paniceae</taxon>
        <taxon>Anthephorinae</taxon>
        <taxon>Digitaria</taxon>
    </lineage>
</organism>
<reference evidence="1" key="1">
    <citation type="submission" date="2020-07" db="EMBL/GenBank/DDBJ databases">
        <title>Genome sequence and genetic diversity analysis of an under-domesticated orphan crop, white fonio (Digitaria exilis).</title>
        <authorList>
            <person name="Bennetzen J.L."/>
            <person name="Chen S."/>
            <person name="Ma X."/>
            <person name="Wang X."/>
            <person name="Yssel A.E.J."/>
            <person name="Chaluvadi S.R."/>
            <person name="Johnson M."/>
            <person name="Gangashetty P."/>
            <person name="Hamidou F."/>
            <person name="Sanogo M.D."/>
            <person name="Zwaenepoel A."/>
            <person name="Wallace J."/>
            <person name="Van De Peer Y."/>
            <person name="Van Deynze A."/>
        </authorList>
    </citation>
    <scope>NUCLEOTIDE SEQUENCE</scope>
    <source>
        <tissue evidence="1">Leaves</tissue>
    </source>
</reference>
<sequence length="98" mass="10815">MAAWSQLLVARYGEKSDGLVTRKDAEVLVSVVVRPEQKLDHAWMVYSALKEEPGDEVGTNHTYLDASDEACSAPGSEAWGFSMMKRLPERRLATSSSL</sequence>
<dbReference type="PANTHER" id="PTHR31934">
    <property type="entry name" value="ALPHA/BETA-HYDROLASES SUPERFAMILY PROTEIN"/>
    <property type="match status" value="1"/>
</dbReference>
<comment type="caution">
    <text evidence="1">The sequence shown here is derived from an EMBL/GenBank/DDBJ whole genome shotgun (WGS) entry which is preliminary data.</text>
</comment>
<dbReference type="Proteomes" id="UP000636709">
    <property type="component" value="Unassembled WGS sequence"/>
</dbReference>
<name>A0A834ZZJ8_9POAL</name>
<proteinExistence type="predicted"/>
<dbReference type="PANTHER" id="PTHR31934:SF6">
    <property type="entry name" value="ALPHA_BETA-HYDROLASES SUPERFAMILY PROTEIN"/>
    <property type="match status" value="1"/>
</dbReference>
<protein>
    <submittedName>
        <fullName evidence="1">Uncharacterized protein</fullName>
    </submittedName>
</protein>
<dbReference type="OrthoDB" id="2016516at2759"/>
<evidence type="ECO:0000313" key="1">
    <source>
        <dbReference type="EMBL" id="KAF8648797.1"/>
    </source>
</evidence>